<name>A0A1A0MQS0_MYCMU</name>
<comment type="caution">
    <text evidence="2">The sequence shown here is derived from an EMBL/GenBank/DDBJ whole genome shotgun (WGS) entry which is preliminary data.</text>
</comment>
<organism evidence="2 3">
    <name type="scientific">Mycolicibacterium mucogenicum</name>
    <name type="common">Mycobacterium mucogenicum</name>
    <dbReference type="NCBI Taxonomy" id="56689"/>
    <lineage>
        <taxon>Bacteria</taxon>
        <taxon>Bacillati</taxon>
        <taxon>Actinomycetota</taxon>
        <taxon>Actinomycetes</taxon>
        <taxon>Mycobacteriales</taxon>
        <taxon>Mycobacteriaceae</taxon>
        <taxon>Mycolicibacterium</taxon>
    </lineage>
</organism>
<proteinExistence type="predicted"/>
<sequence>MTSARRRAPLSQLALAGVAITLLPMGVAHADPEPPPAPAPVSPGVTGVLNDWQKSVCAPGSFNQDDPAIAARDWPGAVRAGTCASAVNPGLTNGLWITQWTANSDMTSALQRNFMALFASAVSDQTAIITFAVASPEARKSLEPLTKFGFTINPVPPLA</sequence>
<dbReference type="Proteomes" id="UP000093962">
    <property type="component" value="Unassembled WGS sequence"/>
</dbReference>
<dbReference type="RefSeq" id="WP_064859060.1">
    <property type="nucleotide sequence ID" value="NZ_JAPMJT010000001.1"/>
</dbReference>
<feature type="chain" id="PRO_5008295259" evidence="1">
    <location>
        <begin position="31"/>
        <end position="159"/>
    </location>
</feature>
<keyword evidence="1" id="KW-0732">Signal</keyword>
<dbReference type="AlphaFoldDB" id="A0A1A0MQS0"/>
<dbReference type="EMBL" id="LZSF01000130">
    <property type="protein sequence ID" value="OBA87133.1"/>
    <property type="molecule type" value="Genomic_DNA"/>
</dbReference>
<protein>
    <submittedName>
        <fullName evidence="2">Uncharacterized protein</fullName>
    </submittedName>
</protein>
<gene>
    <name evidence="2" type="ORF">A5642_20575</name>
</gene>
<evidence type="ECO:0000256" key="1">
    <source>
        <dbReference type="SAM" id="SignalP"/>
    </source>
</evidence>
<feature type="signal peptide" evidence="1">
    <location>
        <begin position="1"/>
        <end position="30"/>
    </location>
</feature>
<reference evidence="2 3" key="1">
    <citation type="submission" date="2016-06" db="EMBL/GenBank/DDBJ databases">
        <authorList>
            <person name="Kjaerup R.B."/>
            <person name="Dalgaard T.S."/>
            <person name="Juul-Madsen H.R."/>
        </authorList>
    </citation>
    <scope>NUCLEOTIDE SEQUENCE [LARGE SCALE GENOMIC DNA]</scope>
    <source>
        <strain evidence="2 3">1199456.5</strain>
    </source>
</reference>
<dbReference type="OrthoDB" id="4637377at2"/>
<evidence type="ECO:0000313" key="2">
    <source>
        <dbReference type="EMBL" id="OBA87133.1"/>
    </source>
</evidence>
<accession>A0A1A0MQS0</accession>
<evidence type="ECO:0000313" key="3">
    <source>
        <dbReference type="Proteomes" id="UP000093962"/>
    </source>
</evidence>